<keyword evidence="1" id="KW-0808">Transferase</keyword>
<gene>
    <name evidence="1" type="ORF">NARC_10444</name>
</gene>
<dbReference type="Gene3D" id="3.40.50.2000">
    <property type="entry name" value="Glycogen Phosphorylase B"/>
    <property type="match status" value="2"/>
</dbReference>
<sequence length="378" mass="44751">MKILHLLDISLPQWRTEKCAISAKKNGHSVFFGGPKNLQHKSVFDKTFEIRWTPSARHRYPYQWNVVKKQMKRVIDEVRPDFIHAHNIFSAKMAMEIGDYPLVYNDHEFWSIYVQRQLEAYTLAKQVSRDKSIYPRSIVRNIARDFLKNRWVRIWSNAEKDVITKYPTITVSQTIVDAHKKISNRCFLVPNFPLQKEIEFIDEPVYHESLSSVYAGVEAKGLIKPTHRNLDGFFEIFEKHNLGKLFVLGWDGPSSNDIVYCGYLDRKAMYMEMANHSLGLIPFKKHWSHKYISPNKAYEYAHAGLLVMNTSGLRPIFDTMEGYNLEYQDNLDLEEKLIYLSQNLDELYSKRIKTYKYARNMLLWERYEKNIFEAYKMC</sequence>
<dbReference type="Proteomes" id="UP000315289">
    <property type="component" value="Unassembled WGS sequence"/>
</dbReference>
<dbReference type="EMBL" id="VOAH01000001">
    <property type="protein sequence ID" value="TVP42037.1"/>
    <property type="molecule type" value="Genomic_DNA"/>
</dbReference>
<comment type="caution">
    <text evidence="1">The sequence shown here is derived from an EMBL/GenBank/DDBJ whole genome shotgun (WGS) entry which is preliminary data.</text>
</comment>
<organism evidence="1 2">
    <name type="scientific">Candidatus Nitrosocosmicus arcticus</name>
    <dbReference type="NCBI Taxonomy" id="2035267"/>
    <lineage>
        <taxon>Archaea</taxon>
        <taxon>Nitrososphaerota</taxon>
        <taxon>Nitrososphaeria</taxon>
        <taxon>Nitrososphaerales</taxon>
        <taxon>Nitrososphaeraceae</taxon>
        <taxon>Candidatus Nitrosocosmicus</taxon>
    </lineage>
</organism>
<dbReference type="GO" id="GO:0016740">
    <property type="term" value="F:transferase activity"/>
    <property type="evidence" value="ECO:0007669"/>
    <property type="project" value="UniProtKB-KW"/>
</dbReference>
<name>A0A557SZK8_9ARCH</name>
<dbReference type="RefSeq" id="WP_144728591.1">
    <property type="nucleotide sequence ID" value="NZ_ML675578.1"/>
</dbReference>
<dbReference type="OrthoDB" id="132546at2157"/>
<evidence type="ECO:0000313" key="2">
    <source>
        <dbReference type="Proteomes" id="UP000315289"/>
    </source>
</evidence>
<proteinExistence type="predicted"/>
<dbReference type="SUPFAM" id="SSF53756">
    <property type="entry name" value="UDP-Glycosyltransferase/glycogen phosphorylase"/>
    <property type="match status" value="1"/>
</dbReference>
<reference evidence="1 2" key="1">
    <citation type="journal article" date="2019" name="Front. Microbiol.">
        <title>Ammonia Oxidation by the Arctic Terrestrial Thaumarchaeote Candidatus Nitrosocosmicus arcticus Is Stimulated by Increasing Temperatures.</title>
        <authorList>
            <person name="Alves R.J.E."/>
            <person name="Kerou M."/>
            <person name="Zappe A."/>
            <person name="Bittner R."/>
            <person name="Abby S.S."/>
            <person name="Schmidt H.A."/>
            <person name="Pfeifer K."/>
            <person name="Schleper C."/>
        </authorList>
    </citation>
    <scope>NUCLEOTIDE SEQUENCE [LARGE SCALE GENOMIC DNA]</scope>
    <source>
        <strain evidence="1 2">Kfb</strain>
    </source>
</reference>
<keyword evidence="2" id="KW-1185">Reference proteome</keyword>
<protein>
    <submittedName>
        <fullName evidence="1">Glycosyltransferase</fullName>
    </submittedName>
</protein>
<dbReference type="AlphaFoldDB" id="A0A557SZK8"/>
<accession>A0A557SZK8</accession>
<evidence type="ECO:0000313" key="1">
    <source>
        <dbReference type="EMBL" id="TVP42037.1"/>
    </source>
</evidence>